<dbReference type="Proteomes" id="UP001144280">
    <property type="component" value="Unassembled WGS sequence"/>
</dbReference>
<feature type="transmembrane region" description="Helical" evidence="1">
    <location>
        <begin position="191"/>
        <end position="210"/>
    </location>
</feature>
<proteinExistence type="predicted"/>
<keyword evidence="1" id="KW-0472">Membrane</keyword>
<dbReference type="EMBL" id="BSDI01000007">
    <property type="protein sequence ID" value="GLH96351.1"/>
    <property type="molecule type" value="Genomic_DNA"/>
</dbReference>
<feature type="transmembrane region" description="Helical" evidence="1">
    <location>
        <begin position="158"/>
        <end position="179"/>
    </location>
</feature>
<feature type="transmembrane region" description="Helical" evidence="1">
    <location>
        <begin position="75"/>
        <end position="98"/>
    </location>
</feature>
<reference evidence="2" key="1">
    <citation type="submission" date="2022-12" db="EMBL/GenBank/DDBJ databases">
        <title>New Phytohabitans aurantiacus sp. RD004123 nov., an actinomycete isolated from soil.</title>
        <authorList>
            <person name="Triningsih D.W."/>
            <person name="Harunari E."/>
            <person name="Igarashi Y."/>
        </authorList>
    </citation>
    <scope>NUCLEOTIDE SEQUENCE</scope>
    <source>
        <strain evidence="2">RD004123</strain>
    </source>
</reference>
<accession>A0ABQ5QS06</accession>
<evidence type="ECO:0000313" key="2">
    <source>
        <dbReference type="EMBL" id="GLH96351.1"/>
    </source>
</evidence>
<dbReference type="RefSeq" id="WP_281893546.1">
    <property type="nucleotide sequence ID" value="NZ_BSDI01000007.1"/>
</dbReference>
<evidence type="ECO:0000256" key="1">
    <source>
        <dbReference type="SAM" id="Phobius"/>
    </source>
</evidence>
<comment type="caution">
    <text evidence="2">The sequence shown here is derived from an EMBL/GenBank/DDBJ whole genome shotgun (WGS) entry which is preliminary data.</text>
</comment>
<sequence length="219" mass="23035">MDLDRSQLAQLGCGALGAAVGGVAAWTLPEGGYDHWAVNVLVAYPIVVGVIAVAFEHERGALRGLGAALGRIAWFIGAGALWVVLLTILFAPFALVLIHPVAERFQEHFPNASQKLVSGLFVAFGVAILGALAKTEAGAMVLGFAFEGLGKGAFLMPPMLWLLIVWWPVSLVTLAIVWLSGWDGRHGSFGAVYWLVAGVVAGAVHGFYATRWAASEADA</sequence>
<organism evidence="2 3">
    <name type="scientific">Phytohabitans aurantiacus</name>
    <dbReference type="NCBI Taxonomy" id="3016789"/>
    <lineage>
        <taxon>Bacteria</taxon>
        <taxon>Bacillati</taxon>
        <taxon>Actinomycetota</taxon>
        <taxon>Actinomycetes</taxon>
        <taxon>Micromonosporales</taxon>
        <taxon>Micromonosporaceae</taxon>
    </lineage>
</organism>
<name>A0ABQ5QS06_9ACTN</name>
<gene>
    <name evidence="2" type="ORF">Pa4123_16250</name>
</gene>
<feature type="transmembrane region" description="Helical" evidence="1">
    <location>
        <begin position="118"/>
        <end position="146"/>
    </location>
</feature>
<keyword evidence="1" id="KW-0812">Transmembrane</keyword>
<keyword evidence="1" id="KW-1133">Transmembrane helix</keyword>
<feature type="transmembrane region" description="Helical" evidence="1">
    <location>
        <begin position="35"/>
        <end position="55"/>
    </location>
</feature>
<protein>
    <submittedName>
        <fullName evidence="2">Uncharacterized protein</fullName>
    </submittedName>
</protein>
<keyword evidence="3" id="KW-1185">Reference proteome</keyword>
<evidence type="ECO:0000313" key="3">
    <source>
        <dbReference type="Proteomes" id="UP001144280"/>
    </source>
</evidence>